<proteinExistence type="predicted"/>
<evidence type="ECO:0000313" key="1">
    <source>
        <dbReference type="EMBL" id="OOK75597.1"/>
    </source>
</evidence>
<name>A0A1V3X8Z5_MYCKA</name>
<sequence length="42" mass="4521">MGQAVAARLPWRAVPLTAWLCRAAGRSHCRWSTAGRSVSPDA</sequence>
<dbReference type="Proteomes" id="UP000189229">
    <property type="component" value="Unassembled WGS sequence"/>
</dbReference>
<protein>
    <submittedName>
        <fullName evidence="1">Integral membrane domain protein</fullName>
    </submittedName>
</protein>
<organism evidence="1">
    <name type="scientific">Mycobacterium kansasii</name>
    <dbReference type="NCBI Taxonomy" id="1768"/>
    <lineage>
        <taxon>Bacteria</taxon>
        <taxon>Bacillati</taxon>
        <taxon>Actinomycetota</taxon>
        <taxon>Actinomycetes</taxon>
        <taxon>Mycobacteriales</taxon>
        <taxon>Mycobacteriaceae</taxon>
        <taxon>Mycobacterium</taxon>
    </lineage>
</organism>
<gene>
    <name evidence="1" type="ORF">BZL30_3327</name>
</gene>
<dbReference type="EMBL" id="MVBM01000003">
    <property type="protein sequence ID" value="OOK75597.1"/>
    <property type="molecule type" value="Genomic_DNA"/>
</dbReference>
<dbReference type="AlphaFoldDB" id="A0A1V3X8Z5"/>
<comment type="caution">
    <text evidence="1">The sequence shown here is derived from an EMBL/GenBank/DDBJ whole genome shotgun (WGS) entry which is preliminary data.</text>
</comment>
<accession>A0A1V3X8Z5</accession>
<reference evidence="1" key="1">
    <citation type="submission" date="2017-02" db="EMBL/GenBank/DDBJ databases">
        <title>Complete genome sequences of Mycobacterium kansasii strains isolated from rhesus macaques.</title>
        <authorList>
            <person name="Panda A."/>
            <person name="Nagaraj S."/>
            <person name="Zhao X."/>
            <person name="Tettelin H."/>
            <person name="Detolla L.J."/>
        </authorList>
    </citation>
    <scope>NUCLEOTIDE SEQUENCE [LARGE SCALE GENOMIC DNA]</scope>
    <source>
        <strain evidence="1">11-3813</strain>
    </source>
</reference>